<feature type="domain" description="Fe2OG dioxygenase" evidence="4">
    <location>
        <begin position="187"/>
        <end position="288"/>
    </location>
</feature>
<evidence type="ECO:0000313" key="5">
    <source>
        <dbReference type="EMBL" id="KAK3195661.1"/>
    </source>
</evidence>
<dbReference type="InterPro" id="IPR026992">
    <property type="entry name" value="DIOX_N"/>
</dbReference>
<dbReference type="PRINTS" id="PR00682">
    <property type="entry name" value="IPNSYNTHASE"/>
</dbReference>
<dbReference type="EMBL" id="JANJYJ010000008">
    <property type="protein sequence ID" value="KAK3195661.1"/>
    <property type="molecule type" value="Genomic_DNA"/>
</dbReference>
<dbReference type="GO" id="GO:0046872">
    <property type="term" value="F:metal ion binding"/>
    <property type="evidence" value="ECO:0007669"/>
    <property type="project" value="UniProtKB-KW"/>
</dbReference>
<dbReference type="PROSITE" id="PS51471">
    <property type="entry name" value="FE2OG_OXY"/>
    <property type="match status" value="1"/>
</dbReference>
<evidence type="ECO:0000256" key="2">
    <source>
        <dbReference type="ARBA" id="ARBA00023004"/>
    </source>
</evidence>
<gene>
    <name evidence="5" type="ORF">Dsin_026971</name>
</gene>
<accession>A0AAE0DYL6</accession>
<sequence length="357" mass="40817">MGAVDQAFIQAQEHRPAKPSSITYAEGIPLIDLSSPDGLVSEIGNACKNWGFFQVVNHGVPLEKRQKLEDSSRKFFGLSSEEKMKIRRTEKQVLGYYDTEHTKNVRDWKEVFDFVAKDPNLIPASPDPHDNELLELHNVWPQYPPELKEASEEYVKGMEKLAFKLMELIALSLGLQANRFHSFFRDQTTFVRLNHYPPCPAPDLALGVGRHKDGGGLTILFQDDVGGLQVKRKSDGEWITVKPTPDTYIVNVGDIIQVWSNEAYESVEHRVMVNSEKERYSIPYFFNPAHYTMVEPLEELTNEQSPPKYKTYNWGKFLSTRKLSNFKKLSVENIQISHFRISELADKLEGALSINNN</sequence>
<proteinExistence type="inferred from homology"/>
<keyword evidence="6" id="KW-1185">Reference proteome</keyword>
<evidence type="ECO:0000313" key="6">
    <source>
        <dbReference type="Proteomes" id="UP001281410"/>
    </source>
</evidence>
<dbReference type="InterPro" id="IPR027443">
    <property type="entry name" value="IPNS-like_sf"/>
</dbReference>
<reference evidence="5" key="1">
    <citation type="journal article" date="2023" name="Plant J.">
        <title>Genome sequences and population genomics provide insights into the demographic history, inbreeding, and mutation load of two 'living fossil' tree species of Dipteronia.</title>
        <authorList>
            <person name="Feng Y."/>
            <person name="Comes H.P."/>
            <person name="Chen J."/>
            <person name="Zhu S."/>
            <person name="Lu R."/>
            <person name="Zhang X."/>
            <person name="Li P."/>
            <person name="Qiu J."/>
            <person name="Olsen K.M."/>
            <person name="Qiu Y."/>
        </authorList>
    </citation>
    <scope>NUCLEOTIDE SEQUENCE</scope>
    <source>
        <strain evidence="5">NBL</strain>
    </source>
</reference>
<dbReference type="Gene3D" id="2.60.120.330">
    <property type="entry name" value="B-lactam Antibiotic, Isopenicillin N Synthase, Chain"/>
    <property type="match status" value="1"/>
</dbReference>
<dbReference type="PANTHER" id="PTHR47990">
    <property type="entry name" value="2-OXOGLUTARATE (2OG) AND FE(II)-DEPENDENT OXYGENASE SUPERFAMILY PROTEIN-RELATED"/>
    <property type="match status" value="1"/>
</dbReference>
<keyword evidence="1 3" id="KW-0479">Metal-binding</keyword>
<protein>
    <recommendedName>
        <fullName evidence="4">Fe2OG dioxygenase domain-containing protein</fullName>
    </recommendedName>
</protein>
<dbReference type="InterPro" id="IPR044861">
    <property type="entry name" value="IPNS-like_FE2OG_OXY"/>
</dbReference>
<dbReference type="Pfam" id="PF03171">
    <property type="entry name" value="2OG-FeII_Oxy"/>
    <property type="match status" value="1"/>
</dbReference>
<organism evidence="5 6">
    <name type="scientific">Dipteronia sinensis</name>
    <dbReference type="NCBI Taxonomy" id="43782"/>
    <lineage>
        <taxon>Eukaryota</taxon>
        <taxon>Viridiplantae</taxon>
        <taxon>Streptophyta</taxon>
        <taxon>Embryophyta</taxon>
        <taxon>Tracheophyta</taxon>
        <taxon>Spermatophyta</taxon>
        <taxon>Magnoliopsida</taxon>
        <taxon>eudicotyledons</taxon>
        <taxon>Gunneridae</taxon>
        <taxon>Pentapetalae</taxon>
        <taxon>rosids</taxon>
        <taxon>malvids</taxon>
        <taxon>Sapindales</taxon>
        <taxon>Sapindaceae</taxon>
        <taxon>Hippocastanoideae</taxon>
        <taxon>Acereae</taxon>
        <taxon>Dipteronia</taxon>
    </lineage>
</organism>
<dbReference type="AlphaFoldDB" id="A0AAE0DYL6"/>
<dbReference type="Proteomes" id="UP001281410">
    <property type="component" value="Unassembled WGS sequence"/>
</dbReference>
<comment type="caution">
    <text evidence="5">The sequence shown here is derived from an EMBL/GenBank/DDBJ whole genome shotgun (WGS) entry which is preliminary data.</text>
</comment>
<evidence type="ECO:0000256" key="1">
    <source>
        <dbReference type="ARBA" id="ARBA00022723"/>
    </source>
</evidence>
<name>A0AAE0DYL6_9ROSI</name>
<dbReference type="InterPro" id="IPR050231">
    <property type="entry name" value="Iron_ascorbate_oxido_reductase"/>
</dbReference>
<dbReference type="GO" id="GO:0016491">
    <property type="term" value="F:oxidoreductase activity"/>
    <property type="evidence" value="ECO:0007669"/>
    <property type="project" value="UniProtKB-KW"/>
</dbReference>
<dbReference type="SUPFAM" id="SSF51197">
    <property type="entry name" value="Clavaminate synthase-like"/>
    <property type="match status" value="1"/>
</dbReference>
<dbReference type="InterPro" id="IPR005123">
    <property type="entry name" value="Oxoglu/Fe-dep_dioxygenase_dom"/>
</dbReference>
<comment type="similarity">
    <text evidence="3">Belongs to the iron/ascorbate-dependent oxidoreductase family.</text>
</comment>
<keyword evidence="3" id="KW-0560">Oxidoreductase</keyword>
<keyword evidence="2 3" id="KW-0408">Iron</keyword>
<evidence type="ECO:0000256" key="3">
    <source>
        <dbReference type="RuleBase" id="RU003682"/>
    </source>
</evidence>
<dbReference type="Pfam" id="PF14226">
    <property type="entry name" value="DIOX_N"/>
    <property type="match status" value="1"/>
</dbReference>
<evidence type="ECO:0000259" key="4">
    <source>
        <dbReference type="PROSITE" id="PS51471"/>
    </source>
</evidence>
<dbReference type="FunFam" id="2.60.120.330:FF:000012">
    <property type="entry name" value="Gibberellin 20 oxidase 1"/>
    <property type="match status" value="1"/>
</dbReference>